<dbReference type="InterPro" id="IPR005835">
    <property type="entry name" value="NTP_transferase_dom"/>
</dbReference>
<accession>A0A0S1SR77</accession>
<accession>A0A0S1SIA6</accession>
<dbReference type="Pfam" id="PF00483">
    <property type="entry name" value="NTP_transferase"/>
    <property type="match status" value="1"/>
</dbReference>
<feature type="domain" description="Nucleotidyl transferase" evidence="1">
    <location>
        <begin position="3"/>
        <end position="237"/>
    </location>
</feature>
<dbReference type="Gene3D" id="3.90.550.10">
    <property type="entry name" value="Spore Coat Polysaccharide Biosynthesis Protein SpsA, Chain A"/>
    <property type="match status" value="1"/>
</dbReference>
<proteinExistence type="predicted"/>
<accession>A0A0S1SV36</accession>
<dbReference type="KEGG" id="prf:PeribacterA2_0819"/>
<dbReference type="PANTHER" id="PTHR22572">
    <property type="entry name" value="SUGAR-1-PHOSPHATE GUANYL TRANSFERASE"/>
    <property type="match status" value="1"/>
</dbReference>
<accession>A0A0S1SSH4</accession>
<dbReference type="SUPFAM" id="SSF53448">
    <property type="entry name" value="Nucleotide-diphospho-sugar transferases"/>
    <property type="match status" value="1"/>
</dbReference>
<dbReference type="InterPro" id="IPR050486">
    <property type="entry name" value="Mannose-1P_guanyltransferase"/>
</dbReference>
<dbReference type="InterPro" id="IPR029044">
    <property type="entry name" value="Nucleotide-diphossugar_trans"/>
</dbReference>
<dbReference type="AlphaFoldDB" id="A0A0S1SIA6"/>
<gene>
    <name evidence="2" type="ORF">PeribacterD1_0820</name>
</gene>
<keyword evidence="2" id="KW-0808">Transferase</keyword>
<reference evidence="2 3" key="2">
    <citation type="journal article" date="2016" name="PeerJ">
        <title>Analysis of five complete genome sequences for members of the class Peribacteria in the recently recognized Peregrinibacteria bacterial phylum.</title>
        <authorList>
            <person name="Anantharaman K."/>
            <person name="Brown C.T."/>
            <person name="Burstein D."/>
            <person name="Castelle C.J."/>
            <person name="Probst A.J."/>
            <person name="Thomas B.C."/>
            <person name="Williams K.H."/>
            <person name="Banfield J.F."/>
        </authorList>
    </citation>
    <scope>NUCLEOTIDE SEQUENCE [LARGE SCALE GENOMIC DNA]</scope>
    <source>
        <strain evidence="2">RIFOXYD1_FULL_PER-ii_59_16</strain>
    </source>
</reference>
<organism evidence="2 3">
    <name type="scientific">Candidatus Peribacter riflensis</name>
    <dbReference type="NCBI Taxonomy" id="1735162"/>
    <lineage>
        <taxon>Bacteria</taxon>
        <taxon>Candidatus Peregrinibacteriota</taxon>
        <taxon>Candidatus Peribacteria</taxon>
        <taxon>Candidatus Peribacterales</taxon>
        <taxon>Candidatus Peribacteraceae</taxon>
        <taxon>Candidatus Peribacter</taxon>
    </lineage>
</organism>
<evidence type="ECO:0000259" key="1">
    <source>
        <dbReference type="Pfam" id="PF00483"/>
    </source>
</evidence>
<accession>A0A0S1SMA7</accession>
<evidence type="ECO:0000313" key="3">
    <source>
        <dbReference type="Proteomes" id="UP000069135"/>
    </source>
</evidence>
<evidence type="ECO:0000313" key="2">
    <source>
        <dbReference type="EMBL" id="ALM13489.1"/>
    </source>
</evidence>
<dbReference type="Proteomes" id="UP000069135">
    <property type="component" value="Chromosome"/>
</dbReference>
<reference evidence="3" key="1">
    <citation type="submission" date="2015-10" db="EMBL/GenBank/DDBJ databases">
        <title>Analysis of five complete genome sequences for members of the class Peribacteria in the recently recognized Peregrinibacteria bacterial phylum.</title>
        <authorList>
            <person name="Anantharaman K."/>
            <person name="Brown C.T."/>
            <person name="Burstein D."/>
            <person name="Castelle C.J."/>
            <person name="Probst A.J."/>
            <person name="Thomas B.C."/>
            <person name="Williams K.H."/>
            <person name="Banfield J.F."/>
        </authorList>
    </citation>
    <scope>NUCLEOTIDE SEQUENCE [LARGE SCALE GENOMIC DNA]</scope>
</reference>
<protein>
    <submittedName>
        <fullName evidence="2">Glucose-1-phosphate thymidylyltransferase</fullName>
    </submittedName>
</protein>
<sequence length="318" mass="35132">MHAFILAGGFATRLWPLTEKRAKPLLPLAGKPLIDHLLEQLPAEMPVTVSINAAFEESFARWKAGNDHGNTEILIEQARKDTEKLGALGAVAQWITQRNITEDVLLLTGDNYCGFSIQDLLLHRSPGTPILAAHDLQNLQRARHFGTIVPATDGQHVAAFEEKPAHPQSTLVSTGVSLLPAAHLPIVVEFARTHPDNVGGIFEEFLRRNIPVQFRAYTEPWFDIGSFEAYLEASRALVGNRLLLGKGSTCTQTETEGPVVLGNHSVVRGSTLRNVMLFEHCIVEDCILEDCILDDHCTLQGIDLSRQMLREGTVLERK</sequence>
<dbReference type="GO" id="GO:0016740">
    <property type="term" value="F:transferase activity"/>
    <property type="evidence" value="ECO:0007669"/>
    <property type="project" value="UniProtKB-KW"/>
</dbReference>
<dbReference type="EMBL" id="CP013065">
    <property type="protein sequence ID" value="ALM13489.1"/>
    <property type="molecule type" value="Genomic_DNA"/>
</dbReference>
<name>A0A0S1SIA6_9BACT</name>
<dbReference type="STRING" id="1735162.PeribacterB2_0821"/>